<sequence>MAKKSNVSIDFDEKQFDKDFRKALDKQLAKFDKKMKCPACDKKVTFKFRNYKANCPKCGVEITLNRK</sequence>
<proteinExistence type="predicted"/>
<reference evidence="1 2" key="1">
    <citation type="submission" date="2022-06" db="EMBL/GenBank/DDBJ databases">
        <title>Staphylococcus hominis ShoR14 genome sequence.</title>
        <authorList>
            <person name="Yeo C.C."/>
            <person name="Chew C.H."/>
            <person name="Che Hamzah A.M."/>
            <person name="Al-Trad E.I."/>
        </authorList>
    </citation>
    <scope>NUCLEOTIDE SEQUENCE [LARGE SCALE GENOMIC DNA]</scope>
    <source>
        <strain evidence="1 2">ShoR14</strain>
    </source>
</reference>
<evidence type="ECO:0000313" key="2">
    <source>
        <dbReference type="Proteomes" id="UP000665944"/>
    </source>
</evidence>
<gene>
    <name evidence="1" type="ORF">J7T32_011650</name>
</gene>
<protein>
    <submittedName>
        <fullName evidence="1">Uncharacterized protein</fullName>
    </submittedName>
</protein>
<dbReference type="AlphaFoldDB" id="A0A8X8KGG6"/>
<dbReference type="Proteomes" id="UP000665944">
    <property type="component" value="Unassembled WGS sequence"/>
</dbReference>
<evidence type="ECO:0000313" key="1">
    <source>
        <dbReference type="EMBL" id="MCM5673379.1"/>
    </source>
</evidence>
<organism evidence="1 2">
    <name type="scientific">Staphylococcus hominis</name>
    <dbReference type="NCBI Taxonomy" id="1290"/>
    <lineage>
        <taxon>Bacteria</taxon>
        <taxon>Bacillati</taxon>
        <taxon>Bacillota</taxon>
        <taxon>Bacilli</taxon>
        <taxon>Bacillales</taxon>
        <taxon>Staphylococcaceae</taxon>
        <taxon>Staphylococcus</taxon>
    </lineage>
</organism>
<keyword evidence="2" id="KW-1185">Reference proteome</keyword>
<name>A0A8X8KGG6_STAHO</name>
<dbReference type="RefSeq" id="WP_209244557.1">
    <property type="nucleotide sequence ID" value="NZ_JAGHKT020000032.1"/>
</dbReference>
<accession>A0A8X8KGG6</accession>
<dbReference type="EMBL" id="JAGHKT020000032">
    <property type="protein sequence ID" value="MCM5673379.1"/>
    <property type="molecule type" value="Genomic_DNA"/>
</dbReference>
<comment type="caution">
    <text evidence="1">The sequence shown here is derived from an EMBL/GenBank/DDBJ whole genome shotgun (WGS) entry which is preliminary data.</text>
</comment>